<dbReference type="OrthoDB" id="4412036at2"/>
<dbReference type="eggNOG" id="ENOG50303NG">
    <property type="taxonomic scope" value="Bacteria"/>
</dbReference>
<evidence type="ECO:0000313" key="3">
    <source>
        <dbReference type="EMBL" id="ORW99140.1"/>
    </source>
</evidence>
<dbReference type="EMBL" id="LQPY01000042">
    <property type="protein sequence ID" value="ORW99140.1"/>
    <property type="molecule type" value="Genomic_DNA"/>
</dbReference>
<sequence precursor="true">MKRAVVAAVGFFVAGGCLAMPPAAADQPACTASECAFVSASRNISCEVNYQRAGLSDEAYCQTMEPPQSVRLSSAGVVASCQGTSCLGNPGENTPTLAHGQSANIGPFRCISMQEAMTCTIGSGKGFTISNAGITPIG</sequence>
<dbReference type="RefSeq" id="WP_036465725.1">
    <property type="nucleotide sequence ID" value="NZ_HG964446.1"/>
</dbReference>
<protein>
    <recommendedName>
        <fullName evidence="5">Lipoprotein</fullName>
    </recommendedName>
</protein>
<keyword evidence="4" id="KW-1185">Reference proteome</keyword>
<reference evidence="3 4" key="3">
    <citation type="submission" date="2016-01" db="EMBL/GenBank/DDBJ databases">
        <title>The new phylogeny of the genus Mycobacterium.</title>
        <authorList>
            <person name="Tarcisio F."/>
            <person name="Conor M."/>
            <person name="Antonella G."/>
            <person name="Elisabetta G."/>
            <person name="Giulia F.S."/>
            <person name="Sara T."/>
            <person name="Anna F."/>
            <person name="Clotilde B."/>
            <person name="Roberto B."/>
            <person name="Veronica D.S."/>
            <person name="Fabio R."/>
            <person name="Monica P."/>
            <person name="Olivier J."/>
            <person name="Enrico T."/>
            <person name="Nicola S."/>
        </authorList>
    </citation>
    <scope>NUCLEOTIDE SEQUENCE [LARGE SCALE GENOMIC DNA]</scope>
    <source>
        <strain evidence="3 4">DSM 44626</strain>
    </source>
</reference>
<dbReference type="Proteomes" id="UP000028880">
    <property type="component" value="Unassembled WGS sequence"/>
</dbReference>
<dbReference type="Proteomes" id="UP000193710">
    <property type="component" value="Unassembled WGS sequence"/>
</dbReference>
<feature type="signal peptide" evidence="1">
    <location>
        <begin position="1"/>
        <end position="19"/>
    </location>
</feature>
<organism evidence="2">
    <name type="scientific">Mycobacterium triplex</name>
    <dbReference type="NCBI Taxonomy" id="47839"/>
    <lineage>
        <taxon>Bacteria</taxon>
        <taxon>Bacillati</taxon>
        <taxon>Actinomycetota</taxon>
        <taxon>Actinomycetes</taxon>
        <taxon>Mycobacteriales</taxon>
        <taxon>Mycobacteriaceae</taxon>
        <taxon>Mycobacterium</taxon>
        <taxon>Mycobacterium simiae complex</taxon>
    </lineage>
</organism>
<evidence type="ECO:0000313" key="2">
    <source>
        <dbReference type="EMBL" id="CDO86214.1"/>
    </source>
</evidence>
<evidence type="ECO:0000256" key="1">
    <source>
        <dbReference type="SAM" id="SignalP"/>
    </source>
</evidence>
<dbReference type="HOGENOM" id="CLU_1935723_0_0_11"/>
<evidence type="ECO:0008006" key="5">
    <source>
        <dbReference type="Google" id="ProtNLM"/>
    </source>
</evidence>
<dbReference type="STRING" id="47839.BN973_00555"/>
<dbReference type="EMBL" id="HG964446">
    <property type="protein sequence ID" value="CDO86214.1"/>
    <property type="molecule type" value="Genomic_DNA"/>
</dbReference>
<proteinExistence type="predicted"/>
<dbReference type="PROSITE" id="PS51257">
    <property type="entry name" value="PROKAR_LIPOPROTEIN"/>
    <property type="match status" value="1"/>
</dbReference>
<feature type="chain" id="PRO_5038946188" description="Lipoprotein" evidence="1">
    <location>
        <begin position="20"/>
        <end position="138"/>
    </location>
</feature>
<reference evidence="2" key="1">
    <citation type="journal article" date="2014" name="Genome Announc.">
        <title>Draft Genome Sequence of Mycobacterium triplex DSM 44626.</title>
        <authorList>
            <person name="Sassi M."/>
            <person name="Croce O."/>
            <person name="Robert C."/>
            <person name="Raoult D."/>
            <person name="Drancourt M."/>
        </authorList>
    </citation>
    <scope>NUCLEOTIDE SEQUENCE [LARGE SCALE GENOMIC DNA]</scope>
    <source>
        <strain evidence="2">DSM 44626</strain>
    </source>
</reference>
<evidence type="ECO:0000313" key="4">
    <source>
        <dbReference type="Proteomes" id="UP000193710"/>
    </source>
</evidence>
<name>A0A024JRP7_9MYCO</name>
<reference evidence="2" key="2">
    <citation type="submission" date="2014-04" db="EMBL/GenBank/DDBJ databases">
        <authorList>
            <person name="Xu Y.W."/>
            <person name="Yang Q."/>
        </authorList>
    </citation>
    <scope>NUCLEOTIDE SEQUENCE</scope>
    <source>
        <strain evidence="2">DSM 44626</strain>
    </source>
</reference>
<gene>
    <name evidence="3" type="ORF">AWC29_29650</name>
    <name evidence="2" type="ORF">BN973_00555</name>
</gene>
<dbReference type="AlphaFoldDB" id="A0A024JRP7"/>
<accession>A0A024JRP7</accession>
<keyword evidence="1" id="KW-0732">Signal</keyword>